<dbReference type="InterPro" id="IPR010730">
    <property type="entry name" value="HET"/>
</dbReference>
<evidence type="ECO:0000259" key="1">
    <source>
        <dbReference type="Pfam" id="PF06985"/>
    </source>
</evidence>
<name>A0ABR1RBY1_9PEZI</name>
<accession>A0ABR1RBY1</accession>
<proteinExistence type="predicted"/>
<protein>
    <submittedName>
        <fullName evidence="2">Heterokaryon incompatibility protein</fullName>
    </submittedName>
</protein>
<dbReference type="PANTHER" id="PTHR33112">
    <property type="entry name" value="DOMAIN PROTEIN, PUTATIVE-RELATED"/>
    <property type="match status" value="1"/>
</dbReference>
<dbReference type="Pfam" id="PF06985">
    <property type="entry name" value="HET"/>
    <property type="match status" value="1"/>
</dbReference>
<comment type="caution">
    <text evidence="2">The sequence shown here is derived from an EMBL/GenBank/DDBJ whole genome shotgun (WGS) entry which is preliminary data.</text>
</comment>
<evidence type="ECO:0000313" key="3">
    <source>
        <dbReference type="Proteomes" id="UP001396898"/>
    </source>
</evidence>
<reference evidence="2 3" key="1">
    <citation type="submission" date="2023-01" db="EMBL/GenBank/DDBJ databases">
        <title>Analysis of 21 Apiospora genomes using comparative genomics revels a genus with tremendous synthesis potential of carbohydrate active enzymes and secondary metabolites.</title>
        <authorList>
            <person name="Sorensen T."/>
        </authorList>
    </citation>
    <scope>NUCLEOTIDE SEQUENCE [LARGE SCALE GENOMIC DNA]</scope>
    <source>
        <strain evidence="2 3">CBS 20057</strain>
    </source>
</reference>
<gene>
    <name evidence="2" type="ORF">PG991_010658</name>
</gene>
<dbReference type="Proteomes" id="UP001396898">
    <property type="component" value="Unassembled WGS sequence"/>
</dbReference>
<keyword evidence="3" id="KW-1185">Reference proteome</keyword>
<organism evidence="2 3">
    <name type="scientific">Apiospora marii</name>
    <dbReference type="NCBI Taxonomy" id="335849"/>
    <lineage>
        <taxon>Eukaryota</taxon>
        <taxon>Fungi</taxon>
        <taxon>Dikarya</taxon>
        <taxon>Ascomycota</taxon>
        <taxon>Pezizomycotina</taxon>
        <taxon>Sordariomycetes</taxon>
        <taxon>Xylariomycetidae</taxon>
        <taxon>Amphisphaeriales</taxon>
        <taxon>Apiosporaceae</taxon>
        <taxon>Apiospora</taxon>
    </lineage>
</organism>
<feature type="domain" description="Heterokaryon incompatibility" evidence="1">
    <location>
        <begin position="183"/>
        <end position="344"/>
    </location>
</feature>
<evidence type="ECO:0000313" key="2">
    <source>
        <dbReference type="EMBL" id="KAK8008107.1"/>
    </source>
</evidence>
<dbReference type="PANTHER" id="PTHR33112:SF16">
    <property type="entry name" value="HETEROKARYON INCOMPATIBILITY DOMAIN-CONTAINING PROTEIN"/>
    <property type="match status" value="1"/>
</dbReference>
<dbReference type="EMBL" id="JAQQWI010000016">
    <property type="protein sequence ID" value="KAK8008107.1"/>
    <property type="molecule type" value="Genomic_DNA"/>
</dbReference>
<sequence>MASRCNRCQEIFSRPKDTRWHLHHPDNESFKEAVAAGCYMCKGLSSEFRRSNNTLADLDDTALTNYIVDGPSELNRFSVFLSWDGENYGERQRRFDILPLQSVRDALPSTTESKRMPTRQYMNTAKQWITECQDNHSDCRQLSAWKTKAGLYVPERLVAIGMGDGEHWRLVHRFNLDQATCRYATLSHRWSNEPTVKLLDENTETFTAPQPVAKLPATFQDAITVALELGIRYIWIDCLCIIQDSYQDWREQGMQMCNIYTNAVVNIAATGVPNNTYSFLQNLEGRDIPLPPIVQPPWLGRSSSSTSHPPKNDGDNVMCVVNTFFWWAEVINTVLLSRGWVFQERYLAPRVLHFGNEQLLWECATIDACEVYSQGIPKYLKKNGHTDLKRLKLDDTVLNAKEQGSQDMITLPEKKTDASLSVWCDLVEAYTRTDLTKHGDKLIALFGVAELVRRLYHDAEGQRSKDGYWAGIFERHIPLMLEWHIDTTRGPPGVRAPEYRAPTWSWASIDGRVHYEFHPQTFSDWDHLPWPTLWERFLRHRKFRSAVPYQVVFPAQGLRQGSEWYALVSDVVMGPASFGGSQVTGQDSRISVKLRGHLPTLASIMSRARKGQVRQPVLVTEDTDNAVFPGDDDEEEDPDTWSFHDRRCLPLRCLQLRDDNFRLMYWVTGLIVKPHENLESVYSRCGFFCIPSTEAVQQMGVRTSGPSPFKADFVDGTEISSIEII</sequence>